<dbReference type="PANTHER" id="PTHR10500">
    <property type="entry name" value="BETA-MICROSEMINOPROTEIN"/>
    <property type="match status" value="1"/>
</dbReference>
<dbReference type="PANTHER" id="PTHR10500:SF7">
    <property type="entry name" value="BETA-MICROSEMINOPROTEIN"/>
    <property type="match status" value="1"/>
</dbReference>
<proteinExistence type="inferred from homology"/>
<dbReference type="RefSeq" id="XP_072835140.1">
    <property type="nucleotide sequence ID" value="XM_072979039.1"/>
</dbReference>
<dbReference type="InterPro" id="IPR008735">
    <property type="entry name" value="PSP94"/>
</dbReference>
<evidence type="ECO:0000313" key="7">
    <source>
        <dbReference type="RefSeq" id="XP_072835140.1"/>
    </source>
</evidence>
<dbReference type="Gene3D" id="2.60.40.1900">
    <property type="entry name" value="Beta-microseminoprotein (PSP94) domain"/>
    <property type="match status" value="2"/>
</dbReference>
<keyword evidence="6" id="KW-1185">Reference proteome</keyword>
<organism evidence="6 7">
    <name type="scientific">Pogona vitticeps</name>
    <name type="common">central bearded dragon</name>
    <dbReference type="NCBI Taxonomy" id="103695"/>
    <lineage>
        <taxon>Eukaryota</taxon>
        <taxon>Metazoa</taxon>
        <taxon>Chordata</taxon>
        <taxon>Craniata</taxon>
        <taxon>Vertebrata</taxon>
        <taxon>Euteleostomi</taxon>
        <taxon>Lepidosauria</taxon>
        <taxon>Squamata</taxon>
        <taxon>Bifurcata</taxon>
        <taxon>Unidentata</taxon>
        <taxon>Episquamata</taxon>
        <taxon>Toxicofera</taxon>
        <taxon>Iguania</taxon>
        <taxon>Acrodonta</taxon>
        <taxon>Agamidae</taxon>
        <taxon>Amphibolurinae</taxon>
        <taxon>Pogona</taxon>
    </lineage>
</organism>
<comment type="subcellular location">
    <subcellularLocation>
        <location evidence="1">Secreted</location>
    </subcellularLocation>
</comment>
<keyword evidence="5" id="KW-0732">Signal</keyword>
<evidence type="ECO:0000256" key="3">
    <source>
        <dbReference type="ARBA" id="ARBA00022525"/>
    </source>
</evidence>
<keyword evidence="4" id="KW-1015">Disulfide bond</keyword>
<gene>
    <name evidence="7" type="primary">MSMB</name>
</gene>
<protein>
    <submittedName>
        <fullName evidence="7">Beta-microseminoprotein</fullName>
    </submittedName>
</protein>
<sequence>MKAIFSLSVVCSTLALCHGYCFQRLNELEFKDGRFIVPVACTDIHDGTKHPFGSVWNTADCMICKCSAEGMSCCSRYGGTAKVEGCKRVLDPETCTFKFYKIDDPSVLCLSETLPKLVRTTYLLSEPLLIKNTVTPAQQEDKMRFCLSLTLLCISMALCDGACLYDLFEGDKENAKRNGCVDPYDGKKHLFGSTWNTDGCLRCECSEARMTCCTRYGGPVIVEGCTAIVDRETCEYKFYKEDDPSKPCFLKEM</sequence>
<feature type="chain" id="PRO_5047124484" evidence="5">
    <location>
        <begin position="20"/>
        <end position="253"/>
    </location>
</feature>
<dbReference type="Pfam" id="PF05825">
    <property type="entry name" value="PSP94"/>
    <property type="match status" value="2"/>
</dbReference>
<evidence type="ECO:0000256" key="5">
    <source>
        <dbReference type="SAM" id="SignalP"/>
    </source>
</evidence>
<comment type="similarity">
    <text evidence="2">Belongs to the beta-microseminoprotein family.</text>
</comment>
<evidence type="ECO:0000256" key="4">
    <source>
        <dbReference type="ARBA" id="ARBA00023157"/>
    </source>
</evidence>
<evidence type="ECO:0000313" key="6">
    <source>
        <dbReference type="Proteomes" id="UP001652642"/>
    </source>
</evidence>
<accession>A0ABM5EPQ8</accession>
<evidence type="ECO:0000256" key="2">
    <source>
        <dbReference type="ARBA" id="ARBA00010352"/>
    </source>
</evidence>
<dbReference type="GeneID" id="110072243"/>
<keyword evidence="3" id="KW-0964">Secreted</keyword>
<name>A0ABM5EPQ8_9SAUR</name>
<evidence type="ECO:0000256" key="1">
    <source>
        <dbReference type="ARBA" id="ARBA00004613"/>
    </source>
</evidence>
<dbReference type="Proteomes" id="UP001652642">
    <property type="component" value="Chromosome 8"/>
</dbReference>
<reference evidence="7" key="1">
    <citation type="submission" date="2025-08" db="UniProtKB">
        <authorList>
            <consortium name="RefSeq"/>
        </authorList>
    </citation>
    <scope>IDENTIFICATION</scope>
</reference>
<feature type="signal peptide" evidence="5">
    <location>
        <begin position="1"/>
        <end position="19"/>
    </location>
</feature>